<keyword evidence="4" id="KW-1185">Reference proteome</keyword>
<protein>
    <submittedName>
        <fullName evidence="3">Glycosyltransferase family 9 protein</fullName>
    </submittedName>
</protein>
<dbReference type="SUPFAM" id="SSF53756">
    <property type="entry name" value="UDP-Glycosyltransferase/glycogen phosphorylase"/>
    <property type="match status" value="1"/>
</dbReference>
<keyword evidence="1" id="KW-0328">Glycosyltransferase</keyword>
<dbReference type="PANTHER" id="PTHR30160">
    <property type="entry name" value="TETRAACYLDISACCHARIDE 4'-KINASE-RELATED"/>
    <property type="match status" value="1"/>
</dbReference>
<dbReference type="Pfam" id="PF01075">
    <property type="entry name" value="Glyco_transf_9"/>
    <property type="match status" value="1"/>
</dbReference>
<dbReference type="EMBL" id="JACSGR010000002">
    <property type="protein sequence ID" value="MBH5328581.1"/>
    <property type="molecule type" value="Genomic_DNA"/>
</dbReference>
<name>A0ABS0N8F1_9NEIS</name>
<dbReference type="Proteomes" id="UP000768471">
    <property type="component" value="Unassembled WGS sequence"/>
</dbReference>
<comment type="caution">
    <text evidence="3">The sequence shown here is derived from an EMBL/GenBank/DDBJ whole genome shotgun (WGS) entry which is preliminary data.</text>
</comment>
<evidence type="ECO:0000313" key="4">
    <source>
        <dbReference type="Proteomes" id="UP000768471"/>
    </source>
</evidence>
<dbReference type="InterPro" id="IPR002201">
    <property type="entry name" value="Glyco_trans_9"/>
</dbReference>
<accession>A0ABS0N8F1</accession>
<dbReference type="Gene3D" id="3.40.50.2000">
    <property type="entry name" value="Glycogen Phosphorylase B"/>
    <property type="match status" value="2"/>
</dbReference>
<reference evidence="3 4" key="1">
    <citation type="submission" date="2020-09" db="EMBL/GenBank/DDBJ databases">
        <title>Eikenella S3660 sp. nov., isolated from a throat swab.</title>
        <authorList>
            <person name="Buhl M."/>
        </authorList>
    </citation>
    <scope>NUCLEOTIDE SEQUENCE [LARGE SCALE GENOMIC DNA]</scope>
    <source>
        <strain evidence="3 4">S3360</strain>
    </source>
</reference>
<evidence type="ECO:0000256" key="1">
    <source>
        <dbReference type="ARBA" id="ARBA00022676"/>
    </source>
</evidence>
<proteinExistence type="predicted"/>
<gene>
    <name evidence="3" type="ORF">H9Q10_02705</name>
</gene>
<evidence type="ECO:0000256" key="2">
    <source>
        <dbReference type="ARBA" id="ARBA00022679"/>
    </source>
</evidence>
<dbReference type="RefSeq" id="WP_197902501.1">
    <property type="nucleotide sequence ID" value="NZ_JACSGR010000002.1"/>
</dbReference>
<sequence length="404" mass="46696">MSIIKKLKEWNWRRNFATKKFKLYLRYQPLIILDRLFAREKPQETHPIKNILLIRNDVIGDMIVSTGLIRKLAQAGYNVYVSSGKSALDIIRNNPYVCGTFLYDSSSLSRFIRSIRKIRQHHFDLSVELRVSREISLYDSLYHGLIHTDILLGFNKPFLHTFNASINCDVSNIHVTEPFKLLLEYLHLDSLYLDYELFIDADTEHYILPYLPKQKFAVLNPFGSKEKRCLSEQQIQAICYNLEQQGFATILVGSPDKINKIKIDKSTTFPSRDILDVIALIKYSDLVVTVDTSVIHAAAAFTKNTIGLYLDTQHPLAECSQINKGLKYKLNMDFFRYRAKICYGLSKSSNDVLHNFFTVNNIFWAPNNPNAVQLFFPEEEISLVPIEELSLQINHALHIINDLK</sequence>
<dbReference type="InterPro" id="IPR051199">
    <property type="entry name" value="LPS_LOS_Heptosyltrfase"/>
</dbReference>
<organism evidence="3 4">
    <name type="scientific">Eikenella glucosivorans</name>
    <dbReference type="NCBI Taxonomy" id="2766967"/>
    <lineage>
        <taxon>Bacteria</taxon>
        <taxon>Pseudomonadati</taxon>
        <taxon>Pseudomonadota</taxon>
        <taxon>Betaproteobacteria</taxon>
        <taxon>Neisseriales</taxon>
        <taxon>Neisseriaceae</taxon>
        <taxon>Eikenella</taxon>
    </lineage>
</organism>
<evidence type="ECO:0000313" key="3">
    <source>
        <dbReference type="EMBL" id="MBH5328581.1"/>
    </source>
</evidence>
<keyword evidence="2" id="KW-0808">Transferase</keyword>
<dbReference type="CDD" id="cd03789">
    <property type="entry name" value="GT9_LPS_heptosyltransferase"/>
    <property type="match status" value="1"/>
</dbReference>